<dbReference type="RefSeq" id="XP_005834242.1">
    <property type="nucleotide sequence ID" value="XM_005834185.1"/>
</dbReference>
<evidence type="ECO:0000256" key="5">
    <source>
        <dbReference type="SAM" id="MobiDB-lite"/>
    </source>
</evidence>
<dbReference type="GO" id="GO:0006364">
    <property type="term" value="P:rRNA processing"/>
    <property type="evidence" value="ECO:0007669"/>
    <property type="project" value="UniProtKB-KW"/>
</dbReference>
<dbReference type="OMA" id="WSHYLEI"/>
<dbReference type="SMART" id="SM00386">
    <property type="entry name" value="HAT"/>
    <property type="match status" value="6"/>
</dbReference>
<evidence type="ECO:0000256" key="4">
    <source>
        <dbReference type="ARBA" id="ARBA00023242"/>
    </source>
</evidence>
<keyword evidence="8" id="KW-1185">Reference proteome</keyword>
<dbReference type="AlphaFoldDB" id="L1JG24"/>
<protein>
    <recommendedName>
        <fullName evidence="9">Suppressor of forked domain-containing protein</fullName>
    </recommendedName>
</protein>
<name>L1JG24_GUITC</name>
<reference evidence="8" key="2">
    <citation type="submission" date="2012-11" db="EMBL/GenBank/DDBJ databases">
        <authorList>
            <person name="Kuo A."/>
            <person name="Curtis B.A."/>
            <person name="Tanifuji G."/>
            <person name="Burki F."/>
            <person name="Gruber A."/>
            <person name="Irimia M."/>
            <person name="Maruyama S."/>
            <person name="Arias M.C."/>
            <person name="Ball S.G."/>
            <person name="Gile G.H."/>
            <person name="Hirakawa Y."/>
            <person name="Hopkins J.F."/>
            <person name="Rensing S.A."/>
            <person name="Schmutz J."/>
            <person name="Symeonidi A."/>
            <person name="Elias M."/>
            <person name="Eveleigh R.J."/>
            <person name="Herman E.K."/>
            <person name="Klute M.J."/>
            <person name="Nakayama T."/>
            <person name="Obornik M."/>
            <person name="Reyes-Prieto A."/>
            <person name="Armbrust E.V."/>
            <person name="Aves S.J."/>
            <person name="Beiko R.G."/>
            <person name="Coutinho P."/>
            <person name="Dacks J.B."/>
            <person name="Durnford D.G."/>
            <person name="Fast N.M."/>
            <person name="Green B.R."/>
            <person name="Grisdale C."/>
            <person name="Hempe F."/>
            <person name="Henrissat B."/>
            <person name="Hoppner M.P."/>
            <person name="Ishida K.-I."/>
            <person name="Kim E."/>
            <person name="Koreny L."/>
            <person name="Kroth P.G."/>
            <person name="Liu Y."/>
            <person name="Malik S.-B."/>
            <person name="Maier U.G."/>
            <person name="McRose D."/>
            <person name="Mock T."/>
            <person name="Neilson J.A."/>
            <person name="Onodera N.T."/>
            <person name="Poole A.M."/>
            <person name="Pritham E.J."/>
            <person name="Richards T.A."/>
            <person name="Rocap G."/>
            <person name="Roy S.W."/>
            <person name="Sarai C."/>
            <person name="Schaack S."/>
            <person name="Shirato S."/>
            <person name="Slamovits C.H."/>
            <person name="Spencer D.F."/>
            <person name="Suzuki S."/>
            <person name="Worden A.Z."/>
            <person name="Zauner S."/>
            <person name="Barry K."/>
            <person name="Bell C."/>
            <person name="Bharti A.K."/>
            <person name="Crow J.A."/>
            <person name="Grimwood J."/>
            <person name="Kramer R."/>
            <person name="Lindquist E."/>
            <person name="Lucas S."/>
            <person name="Salamov A."/>
            <person name="McFadden G.I."/>
            <person name="Lane C.E."/>
            <person name="Keeling P.J."/>
            <person name="Gray M.W."/>
            <person name="Grigoriev I.V."/>
            <person name="Archibald J.M."/>
        </authorList>
    </citation>
    <scope>NUCLEOTIDE SEQUENCE</scope>
    <source>
        <strain evidence="8">CCMP2712</strain>
    </source>
</reference>
<dbReference type="EMBL" id="JH992990">
    <property type="protein sequence ID" value="EKX47262.1"/>
    <property type="molecule type" value="Genomic_DNA"/>
</dbReference>
<keyword evidence="3" id="KW-0677">Repeat</keyword>
<dbReference type="EnsemblProtists" id="EKX47262">
    <property type="protein sequence ID" value="EKX47262"/>
    <property type="gene ID" value="GUITHDRAFT_69529"/>
</dbReference>
<dbReference type="GO" id="GO:0003723">
    <property type="term" value="F:RNA binding"/>
    <property type="evidence" value="ECO:0007669"/>
    <property type="project" value="TreeGrafter"/>
</dbReference>
<reference evidence="6 8" key="1">
    <citation type="journal article" date="2012" name="Nature">
        <title>Algal genomes reveal evolutionary mosaicism and the fate of nucleomorphs.</title>
        <authorList>
            <consortium name="DOE Joint Genome Institute"/>
            <person name="Curtis B.A."/>
            <person name="Tanifuji G."/>
            <person name="Burki F."/>
            <person name="Gruber A."/>
            <person name="Irimia M."/>
            <person name="Maruyama S."/>
            <person name="Arias M.C."/>
            <person name="Ball S.G."/>
            <person name="Gile G.H."/>
            <person name="Hirakawa Y."/>
            <person name="Hopkins J.F."/>
            <person name="Kuo A."/>
            <person name="Rensing S.A."/>
            <person name="Schmutz J."/>
            <person name="Symeonidi A."/>
            <person name="Elias M."/>
            <person name="Eveleigh R.J."/>
            <person name="Herman E.K."/>
            <person name="Klute M.J."/>
            <person name="Nakayama T."/>
            <person name="Obornik M."/>
            <person name="Reyes-Prieto A."/>
            <person name="Armbrust E.V."/>
            <person name="Aves S.J."/>
            <person name="Beiko R.G."/>
            <person name="Coutinho P."/>
            <person name="Dacks J.B."/>
            <person name="Durnford D.G."/>
            <person name="Fast N.M."/>
            <person name="Green B.R."/>
            <person name="Grisdale C.J."/>
            <person name="Hempel F."/>
            <person name="Henrissat B."/>
            <person name="Hoppner M.P."/>
            <person name="Ishida K."/>
            <person name="Kim E."/>
            <person name="Koreny L."/>
            <person name="Kroth P.G."/>
            <person name="Liu Y."/>
            <person name="Malik S.B."/>
            <person name="Maier U.G."/>
            <person name="McRose D."/>
            <person name="Mock T."/>
            <person name="Neilson J.A."/>
            <person name="Onodera N.T."/>
            <person name="Poole A.M."/>
            <person name="Pritham E.J."/>
            <person name="Richards T.A."/>
            <person name="Rocap G."/>
            <person name="Roy S.W."/>
            <person name="Sarai C."/>
            <person name="Schaack S."/>
            <person name="Shirato S."/>
            <person name="Slamovits C.H."/>
            <person name="Spencer D.F."/>
            <person name="Suzuki S."/>
            <person name="Worden A.Z."/>
            <person name="Zauner S."/>
            <person name="Barry K."/>
            <person name="Bell C."/>
            <person name="Bharti A.K."/>
            <person name="Crow J.A."/>
            <person name="Grimwood J."/>
            <person name="Kramer R."/>
            <person name="Lindquist E."/>
            <person name="Lucas S."/>
            <person name="Salamov A."/>
            <person name="McFadden G.I."/>
            <person name="Lane C.E."/>
            <person name="Keeling P.J."/>
            <person name="Gray M.W."/>
            <person name="Grigoriev I.V."/>
            <person name="Archibald J.M."/>
        </authorList>
    </citation>
    <scope>NUCLEOTIDE SEQUENCE</scope>
    <source>
        <strain evidence="6 8">CCMP2712</strain>
    </source>
</reference>
<keyword evidence="2" id="KW-0698">rRNA processing</keyword>
<feature type="region of interest" description="Disordered" evidence="5">
    <location>
        <begin position="1"/>
        <end position="39"/>
    </location>
</feature>
<dbReference type="STRING" id="905079.L1JG24"/>
<dbReference type="PaxDb" id="55529-EKX47262"/>
<dbReference type="InterPro" id="IPR003107">
    <property type="entry name" value="HAT"/>
</dbReference>
<sequence length="306" mass="35913">MDEDDGKSKSREKRRKKKEKEQKEQELREKEEALLDPEKVPETAEEFERMVLSSPSSSYVWIKYMAFFLEMTEIDKAREIADRALKTISFREEQEKFNVWVARLNLENLYGTRESLMSVFEQACKLNDSKKMHMQLLGIFERGGDAQVTEQFFKTLTRKFRKSCKVWLRYCTFKLRGAHPEAAGRMLERALEAIPKRKHVKLIHKFATMEYKLGSAERGRTLMEGVVVSSPKRIDLWSVFVDLELKSGHVEAARQLLERAITLKLKGRQAKFLFKKMLELEKTHGDAERVAEVKRKAREWVESNAE</sequence>
<dbReference type="GO" id="GO:0032040">
    <property type="term" value="C:small-subunit processome"/>
    <property type="evidence" value="ECO:0007669"/>
    <property type="project" value="TreeGrafter"/>
</dbReference>
<accession>L1JG24</accession>
<dbReference type="InterPro" id="IPR011990">
    <property type="entry name" value="TPR-like_helical_dom_sf"/>
</dbReference>
<dbReference type="PANTHER" id="PTHR23270">
    <property type="entry name" value="PROGRAMMED CELL DEATH PROTEIN 11 PRE-RRNA PROCESSING PROTEIN RRP5"/>
    <property type="match status" value="1"/>
</dbReference>
<dbReference type="Proteomes" id="UP000011087">
    <property type="component" value="Unassembled WGS sequence"/>
</dbReference>
<dbReference type="FunFam" id="1.25.40.10:FF:000065">
    <property type="entry name" value="Programmed cell death 11"/>
    <property type="match status" value="1"/>
</dbReference>
<dbReference type="InterPro" id="IPR045209">
    <property type="entry name" value="Rrp5"/>
</dbReference>
<dbReference type="GeneID" id="17303944"/>
<dbReference type="HOGENOM" id="CLU_040256_0_0_1"/>
<dbReference type="PANTHER" id="PTHR23270:SF10">
    <property type="entry name" value="PROTEIN RRP5 HOMOLOG"/>
    <property type="match status" value="1"/>
</dbReference>
<evidence type="ECO:0000256" key="2">
    <source>
        <dbReference type="ARBA" id="ARBA00022552"/>
    </source>
</evidence>
<dbReference type="OrthoDB" id="412781at2759"/>
<evidence type="ECO:0000256" key="3">
    <source>
        <dbReference type="ARBA" id="ARBA00022737"/>
    </source>
</evidence>
<proteinExistence type="predicted"/>
<dbReference type="eggNOG" id="KOG1070">
    <property type="taxonomic scope" value="Eukaryota"/>
</dbReference>
<evidence type="ECO:0000313" key="6">
    <source>
        <dbReference type="EMBL" id="EKX47262.1"/>
    </source>
</evidence>
<dbReference type="KEGG" id="gtt:GUITHDRAFT_69529"/>
<evidence type="ECO:0000256" key="1">
    <source>
        <dbReference type="ARBA" id="ARBA00004604"/>
    </source>
</evidence>
<feature type="compositionally biased region" description="Basic and acidic residues" evidence="5">
    <location>
        <begin position="19"/>
        <end position="39"/>
    </location>
</feature>
<keyword evidence="4" id="KW-0539">Nucleus</keyword>
<evidence type="ECO:0008006" key="9">
    <source>
        <dbReference type="Google" id="ProtNLM"/>
    </source>
</evidence>
<organism evidence="6">
    <name type="scientific">Guillardia theta (strain CCMP2712)</name>
    <name type="common">Cryptophyte</name>
    <dbReference type="NCBI Taxonomy" id="905079"/>
    <lineage>
        <taxon>Eukaryota</taxon>
        <taxon>Cryptophyceae</taxon>
        <taxon>Pyrenomonadales</taxon>
        <taxon>Geminigeraceae</taxon>
        <taxon>Guillardia</taxon>
    </lineage>
</organism>
<evidence type="ECO:0000313" key="8">
    <source>
        <dbReference type="Proteomes" id="UP000011087"/>
    </source>
</evidence>
<dbReference type="Gene3D" id="1.25.40.10">
    <property type="entry name" value="Tetratricopeptide repeat domain"/>
    <property type="match status" value="2"/>
</dbReference>
<reference evidence="7" key="3">
    <citation type="submission" date="2016-03" db="UniProtKB">
        <authorList>
            <consortium name="EnsemblProtists"/>
        </authorList>
    </citation>
    <scope>IDENTIFICATION</scope>
</reference>
<comment type="subcellular location">
    <subcellularLocation>
        <location evidence="1">Nucleus</location>
        <location evidence="1">Nucleolus</location>
    </subcellularLocation>
</comment>
<evidence type="ECO:0000313" key="7">
    <source>
        <dbReference type="EnsemblProtists" id="EKX47262"/>
    </source>
</evidence>
<gene>
    <name evidence="6" type="ORF">GUITHDRAFT_69529</name>
</gene>
<dbReference type="SUPFAM" id="SSF48452">
    <property type="entry name" value="TPR-like"/>
    <property type="match status" value="1"/>
</dbReference>